<dbReference type="EMBL" id="WSQA01000006">
    <property type="protein sequence ID" value="MVZ62211.1"/>
    <property type="molecule type" value="Genomic_DNA"/>
</dbReference>
<organism evidence="8 9">
    <name type="scientific">Sphingobacterium humi</name>
    <dbReference type="NCBI Taxonomy" id="1796905"/>
    <lineage>
        <taxon>Bacteria</taxon>
        <taxon>Pseudomonadati</taxon>
        <taxon>Bacteroidota</taxon>
        <taxon>Sphingobacteriia</taxon>
        <taxon>Sphingobacteriales</taxon>
        <taxon>Sphingobacteriaceae</taxon>
        <taxon>Sphingobacterium</taxon>
    </lineage>
</organism>
<evidence type="ECO:0000256" key="2">
    <source>
        <dbReference type="ARBA" id="ARBA00023015"/>
    </source>
</evidence>
<evidence type="ECO:0000259" key="6">
    <source>
        <dbReference type="Pfam" id="PF04542"/>
    </source>
</evidence>
<dbReference type="Gene3D" id="1.10.1740.10">
    <property type="match status" value="1"/>
</dbReference>
<keyword evidence="2" id="KW-0805">Transcription regulation</keyword>
<dbReference type="PANTHER" id="PTHR43133:SF8">
    <property type="entry name" value="RNA POLYMERASE SIGMA FACTOR HI_1459-RELATED"/>
    <property type="match status" value="1"/>
</dbReference>
<dbReference type="InterPro" id="IPR036388">
    <property type="entry name" value="WH-like_DNA-bd_sf"/>
</dbReference>
<gene>
    <name evidence="8" type="ORF">GQF63_09280</name>
</gene>
<evidence type="ECO:0000256" key="3">
    <source>
        <dbReference type="ARBA" id="ARBA00023082"/>
    </source>
</evidence>
<proteinExistence type="inferred from homology"/>
<evidence type="ECO:0000259" key="7">
    <source>
        <dbReference type="Pfam" id="PF08281"/>
    </source>
</evidence>
<keyword evidence="3" id="KW-0731">Sigma factor</keyword>
<dbReference type="Pfam" id="PF04542">
    <property type="entry name" value="Sigma70_r2"/>
    <property type="match status" value="1"/>
</dbReference>
<dbReference type="Gene3D" id="1.10.10.10">
    <property type="entry name" value="Winged helix-like DNA-binding domain superfamily/Winged helix DNA-binding domain"/>
    <property type="match status" value="1"/>
</dbReference>
<keyword evidence="5" id="KW-0804">Transcription</keyword>
<dbReference type="GO" id="GO:0016987">
    <property type="term" value="F:sigma factor activity"/>
    <property type="evidence" value="ECO:0007669"/>
    <property type="project" value="UniProtKB-KW"/>
</dbReference>
<dbReference type="InterPro" id="IPR013324">
    <property type="entry name" value="RNA_pol_sigma_r3/r4-like"/>
</dbReference>
<evidence type="ECO:0000313" key="9">
    <source>
        <dbReference type="Proteomes" id="UP000435036"/>
    </source>
</evidence>
<accession>A0A6N8L130</accession>
<dbReference type="GO" id="GO:0003677">
    <property type="term" value="F:DNA binding"/>
    <property type="evidence" value="ECO:0007669"/>
    <property type="project" value="UniProtKB-KW"/>
</dbReference>
<dbReference type="InterPro" id="IPR014284">
    <property type="entry name" value="RNA_pol_sigma-70_dom"/>
</dbReference>
<dbReference type="PANTHER" id="PTHR43133">
    <property type="entry name" value="RNA POLYMERASE ECF-TYPE SIGMA FACTO"/>
    <property type="match status" value="1"/>
</dbReference>
<dbReference type="GO" id="GO:0006352">
    <property type="term" value="P:DNA-templated transcription initiation"/>
    <property type="evidence" value="ECO:0007669"/>
    <property type="project" value="InterPro"/>
</dbReference>
<evidence type="ECO:0000313" key="8">
    <source>
        <dbReference type="EMBL" id="MVZ62211.1"/>
    </source>
</evidence>
<evidence type="ECO:0000256" key="1">
    <source>
        <dbReference type="ARBA" id="ARBA00010641"/>
    </source>
</evidence>
<dbReference type="InterPro" id="IPR007627">
    <property type="entry name" value="RNA_pol_sigma70_r2"/>
</dbReference>
<dbReference type="InterPro" id="IPR039425">
    <property type="entry name" value="RNA_pol_sigma-70-like"/>
</dbReference>
<evidence type="ECO:0000256" key="4">
    <source>
        <dbReference type="ARBA" id="ARBA00023125"/>
    </source>
</evidence>
<comment type="caution">
    <text evidence="8">The sequence shown here is derived from an EMBL/GenBank/DDBJ whole genome shotgun (WGS) entry which is preliminary data.</text>
</comment>
<name>A0A6N8L130_9SPHI</name>
<comment type="similarity">
    <text evidence="1">Belongs to the sigma-70 factor family. ECF subfamily.</text>
</comment>
<evidence type="ECO:0000256" key="5">
    <source>
        <dbReference type="ARBA" id="ARBA00023163"/>
    </source>
</evidence>
<dbReference type="Proteomes" id="UP000435036">
    <property type="component" value="Unassembled WGS sequence"/>
</dbReference>
<dbReference type="InterPro" id="IPR013325">
    <property type="entry name" value="RNA_pol_sigma_r2"/>
</dbReference>
<dbReference type="Pfam" id="PF08281">
    <property type="entry name" value="Sigma70_r4_2"/>
    <property type="match status" value="1"/>
</dbReference>
<dbReference type="NCBIfam" id="TIGR02937">
    <property type="entry name" value="sigma70-ECF"/>
    <property type="match status" value="1"/>
</dbReference>
<dbReference type="AlphaFoldDB" id="A0A6N8L130"/>
<reference evidence="8 9" key="1">
    <citation type="submission" date="2019-12" db="EMBL/GenBank/DDBJ databases">
        <authorList>
            <person name="Dong K."/>
        </authorList>
    </citation>
    <scope>NUCLEOTIDE SEQUENCE [LARGE SCALE GENOMIC DNA]</scope>
    <source>
        <strain evidence="8 9">JCM 31225</strain>
    </source>
</reference>
<dbReference type="RefSeq" id="WP_212592523.1">
    <property type="nucleotide sequence ID" value="NZ_WSQA01000006.1"/>
</dbReference>
<protein>
    <submittedName>
        <fullName evidence="8">Sigma-70 family RNA polymerase sigma factor</fullName>
    </submittedName>
</protein>
<dbReference type="CDD" id="cd06171">
    <property type="entry name" value="Sigma70_r4"/>
    <property type="match status" value="1"/>
</dbReference>
<sequence length="193" mass="22199">MCAPSMHLHDLQAGKETGLNFYMSKYGSSLRYFAYSIVKDKGAAEEIVSDSFYKLWNGKGRVKTEDNIRAFLYLATRNACYDFMDLKVNKIQHDSEALDFLIHPDQNFEAQIIYHEFLQYIAMELEKLPETQAKVFKLSFLDGLNTAEICDVLNTTPSTVYFAKSKAIQALKEVFKAKNLKYYSILLLLLSEQ</sequence>
<keyword evidence="4" id="KW-0238">DNA-binding</keyword>
<dbReference type="SUPFAM" id="SSF88946">
    <property type="entry name" value="Sigma2 domain of RNA polymerase sigma factors"/>
    <property type="match status" value="1"/>
</dbReference>
<feature type="domain" description="RNA polymerase sigma-70 region 2" evidence="6">
    <location>
        <begin position="24"/>
        <end position="83"/>
    </location>
</feature>
<dbReference type="SUPFAM" id="SSF88659">
    <property type="entry name" value="Sigma3 and sigma4 domains of RNA polymerase sigma factors"/>
    <property type="match status" value="1"/>
</dbReference>
<feature type="domain" description="RNA polymerase sigma factor 70 region 4 type 2" evidence="7">
    <location>
        <begin position="119"/>
        <end position="171"/>
    </location>
</feature>
<keyword evidence="9" id="KW-1185">Reference proteome</keyword>
<dbReference type="InterPro" id="IPR013249">
    <property type="entry name" value="RNA_pol_sigma70_r4_t2"/>
</dbReference>